<name>A0A1X1V4H3_9MYCO</name>
<comment type="caution">
    <text evidence="5">The sequence shown here is derived from an EMBL/GenBank/DDBJ whole genome shotgun (WGS) entry which is preliminary data.</text>
</comment>
<reference evidence="5 6" key="1">
    <citation type="submission" date="2016-01" db="EMBL/GenBank/DDBJ databases">
        <title>The new phylogeny of the genus Mycobacterium.</title>
        <authorList>
            <person name="Tarcisio F."/>
            <person name="Conor M."/>
            <person name="Antonella G."/>
            <person name="Elisabetta G."/>
            <person name="Giulia F.S."/>
            <person name="Sara T."/>
            <person name="Anna F."/>
            <person name="Clotilde B."/>
            <person name="Roberto B."/>
            <person name="Veronica D.S."/>
            <person name="Fabio R."/>
            <person name="Monica P."/>
            <person name="Olivier J."/>
            <person name="Enrico T."/>
            <person name="Nicola S."/>
        </authorList>
    </citation>
    <scope>NUCLEOTIDE SEQUENCE [LARGE SCALE GENOMIC DNA]</scope>
    <source>
        <strain evidence="5 6">DSM 45731</strain>
    </source>
</reference>
<dbReference type="Pfam" id="PF00823">
    <property type="entry name" value="PPE"/>
    <property type="match status" value="1"/>
</dbReference>
<dbReference type="PANTHER" id="PTHR46766:SF1">
    <property type="entry name" value="GLUTAMINE-RICH PROTEIN 2"/>
    <property type="match status" value="1"/>
</dbReference>
<comment type="similarity">
    <text evidence="1">Belongs to the mycobacterial PPE family.</text>
</comment>
<keyword evidence="6" id="KW-1185">Reference proteome</keyword>
<dbReference type="Pfam" id="PF12484">
    <property type="entry name" value="PPE-SVP"/>
    <property type="match status" value="1"/>
</dbReference>
<evidence type="ECO:0000256" key="1">
    <source>
        <dbReference type="ARBA" id="ARBA00010652"/>
    </source>
</evidence>
<dbReference type="OrthoDB" id="4706105at2"/>
<protein>
    <recommendedName>
        <fullName evidence="7">PPE family protein</fullName>
    </recommendedName>
</protein>
<dbReference type="AlphaFoldDB" id="A0A1X1V4H3"/>
<dbReference type="Gene3D" id="1.20.1260.20">
    <property type="entry name" value="PPE superfamily"/>
    <property type="match status" value="1"/>
</dbReference>
<dbReference type="PANTHER" id="PTHR46766">
    <property type="entry name" value="GLUTAMINE-RICH PROTEIN 2"/>
    <property type="match status" value="1"/>
</dbReference>
<dbReference type="InterPro" id="IPR022171">
    <property type="entry name" value="PPE_C"/>
</dbReference>
<organism evidence="5 6">
    <name type="scientific">Mycobacterium fragae</name>
    <dbReference type="NCBI Taxonomy" id="1260918"/>
    <lineage>
        <taxon>Bacteria</taxon>
        <taxon>Bacillati</taxon>
        <taxon>Actinomycetota</taxon>
        <taxon>Actinomycetes</taxon>
        <taxon>Mycobacteriales</taxon>
        <taxon>Mycobacteriaceae</taxon>
        <taxon>Mycobacterium</taxon>
    </lineage>
</organism>
<feature type="domain" description="PPE" evidence="3">
    <location>
        <begin position="2"/>
        <end position="164"/>
    </location>
</feature>
<evidence type="ECO:0000313" key="6">
    <source>
        <dbReference type="Proteomes" id="UP000194000"/>
    </source>
</evidence>
<dbReference type="GO" id="GO:0052572">
    <property type="term" value="P:response to host immune response"/>
    <property type="evidence" value="ECO:0007669"/>
    <property type="project" value="TreeGrafter"/>
</dbReference>
<evidence type="ECO:0008006" key="7">
    <source>
        <dbReference type="Google" id="ProtNLM"/>
    </source>
</evidence>
<evidence type="ECO:0000313" key="5">
    <source>
        <dbReference type="EMBL" id="ORV63970.1"/>
    </source>
</evidence>
<feature type="region of interest" description="Disordered" evidence="2">
    <location>
        <begin position="439"/>
        <end position="460"/>
    </location>
</feature>
<dbReference type="InterPro" id="IPR000030">
    <property type="entry name" value="PPE_dom"/>
</dbReference>
<dbReference type="STRING" id="1260918.AWC06_08290"/>
<dbReference type="InterPro" id="IPR038332">
    <property type="entry name" value="PPE_sf"/>
</dbReference>
<dbReference type="EMBL" id="LQOW01000005">
    <property type="protein sequence ID" value="ORV63970.1"/>
    <property type="molecule type" value="Genomic_DNA"/>
</dbReference>
<dbReference type="RefSeq" id="WP_085194564.1">
    <property type="nucleotide sequence ID" value="NZ_JACKVI010000007.1"/>
</dbReference>
<evidence type="ECO:0000259" key="3">
    <source>
        <dbReference type="Pfam" id="PF00823"/>
    </source>
</evidence>
<dbReference type="SUPFAM" id="SSF140459">
    <property type="entry name" value="PE/PPE dimer-like"/>
    <property type="match status" value="1"/>
</dbReference>
<sequence length="460" mass="45742">MDFGALPPEINSGRMYIGPGSGSMMAAASAWDELAAELHSTAASYFSVISGLTAEWQGPSSATMSAAAAPYAAWMSATAAQAEQAAAQARAAAAAYETAFAAMVPPPVITANRSQLASLVATNIFGQNTPAIAATEAQYGDMWAQDAAAMYGYGGSSATASQMTPFTPPPQTTNPGGVGGQAAAVAQATGTSAGTNAQSTLPQLMSATSQGLQSLATPAAADPPPSLTSLLTSLNSSPLALAAGNIEFVTKGIRPANDALLSTSLGLVAAARTINDRAVELEGPLFAELGSGTRVLGAAGLAARGSTVSASVGSAGLVGALSVPPSWAAATPTIRLAATVLQSTSAAAAPAVTGSLYGQMALASLAGSALGGGVPRATAGIAARGVGRPSSDKDSETPENLKHVLAEMSQNPDSVQHWETNEAELDGLIAQLSKKPGIHAVHLSSGDNTKTSTPRKARWG</sequence>
<evidence type="ECO:0000259" key="4">
    <source>
        <dbReference type="Pfam" id="PF12484"/>
    </source>
</evidence>
<proteinExistence type="inferred from homology"/>
<accession>A0A1X1V4H3</accession>
<evidence type="ECO:0000256" key="2">
    <source>
        <dbReference type="SAM" id="MobiDB-lite"/>
    </source>
</evidence>
<dbReference type="Proteomes" id="UP000194000">
    <property type="component" value="Unassembled WGS sequence"/>
</dbReference>
<dbReference type="FunFam" id="1.20.1260.20:FF:000001">
    <property type="entry name" value="PPE family protein PPE41"/>
    <property type="match status" value="1"/>
</dbReference>
<gene>
    <name evidence="5" type="ORF">AWC06_08290</name>
</gene>
<feature type="domain" description="PPE family C-terminal" evidence="4">
    <location>
        <begin position="309"/>
        <end position="377"/>
    </location>
</feature>